<feature type="chain" id="PRO_5046310829" evidence="2">
    <location>
        <begin position="19"/>
        <end position="534"/>
    </location>
</feature>
<dbReference type="InterPro" id="IPR032616">
    <property type="entry name" value="DUF4886"/>
</dbReference>
<dbReference type="InterPro" id="IPR042229">
    <property type="entry name" value="Listeria/Bacterioides_rpt_sf"/>
</dbReference>
<dbReference type="EMBL" id="JAOEGN010000015">
    <property type="protein sequence ID" value="MCU0105516.1"/>
    <property type="molecule type" value="Genomic_DNA"/>
</dbReference>
<dbReference type="Pfam" id="PF09479">
    <property type="entry name" value="Flg_new"/>
    <property type="match status" value="3"/>
</dbReference>
<dbReference type="NCBIfam" id="TIGR02543">
    <property type="entry name" value="List_Bact_rpt"/>
    <property type="match status" value="3"/>
</dbReference>
<organism evidence="4 5">
    <name type="scientific">Paracholeplasma vituli</name>
    <dbReference type="NCBI Taxonomy" id="69473"/>
    <lineage>
        <taxon>Bacteria</taxon>
        <taxon>Bacillati</taxon>
        <taxon>Mycoplasmatota</taxon>
        <taxon>Mollicutes</taxon>
        <taxon>Acholeplasmatales</taxon>
        <taxon>Acholeplasmataceae</taxon>
        <taxon>Paracholeplasma</taxon>
    </lineage>
</organism>
<evidence type="ECO:0000313" key="4">
    <source>
        <dbReference type="EMBL" id="MCU0105516.1"/>
    </source>
</evidence>
<evidence type="ECO:0000256" key="1">
    <source>
        <dbReference type="ARBA" id="ARBA00004196"/>
    </source>
</evidence>
<feature type="signal peptide" evidence="2">
    <location>
        <begin position="1"/>
        <end position="18"/>
    </location>
</feature>
<gene>
    <name evidence="4" type="ORF">N7603_07575</name>
</gene>
<protein>
    <submittedName>
        <fullName evidence="4">DUF4886 domain-containing protein</fullName>
    </submittedName>
</protein>
<evidence type="ECO:0000313" key="5">
    <source>
        <dbReference type="Proteomes" id="UP001209076"/>
    </source>
</evidence>
<dbReference type="Gene3D" id="2.60.40.4270">
    <property type="entry name" value="Listeria-Bacteroides repeat domain"/>
    <property type="match status" value="3"/>
</dbReference>
<evidence type="ECO:0000259" key="3">
    <source>
        <dbReference type="Pfam" id="PF16227"/>
    </source>
</evidence>
<keyword evidence="5" id="KW-1185">Reference proteome</keyword>
<dbReference type="RefSeq" id="WP_262096829.1">
    <property type="nucleotide sequence ID" value="NZ_JAOEGN010000015.1"/>
</dbReference>
<dbReference type="Pfam" id="PF16227">
    <property type="entry name" value="DUF4886"/>
    <property type="match status" value="1"/>
</dbReference>
<name>A0ABT2PX33_9MOLU</name>
<proteinExistence type="predicted"/>
<dbReference type="PROSITE" id="PS51257">
    <property type="entry name" value="PROKAR_LIPOPROTEIN"/>
    <property type="match status" value="1"/>
</dbReference>
<dbReference type="InterPro" id="IPR036514">
    <property type="entry name" value="SGNH_hydro_sf"/>
</dbReference>
<comment type="subcellular location">
    <subcellularLocation>
        <location evidence="1">Cell envelope</location>
    </subcellularLocation>
</comment>
<reference evidence="5" key="1">
    <citation type="submission" date="2023-07" db="EMBL/GenBank/DDBJ databases">
        <title>Novel Mycoplasma species identified in domestic and wild animals.</title>
        <authorList>
            <person name="Volokhov D.V."/>
            <person name="Furtak V.A."/>
            <person name="Zagorodnyaya T.A."/>
        </authorList>
    </citation>
    <scope>NUCLEOTIDE SEQUENCE [LARGE SCALE GENOMIC DNA]</scope>
    <source>
        <strain evidence="5">92-19</strain>
    </source>
</reference>
<keyword evidence="2" id="KW-0732">Signal</keyword>
<accession>A0ABT2PX33</accession>
<comment type="caution">
    <text evidence="4">The sequence shown here is derived from an EMBL/GenBank/DDBJ whole genome shotgun (WGS) entry which is preliminary data.</text>
</comment>
<feature type="domain" description="DUF4886" evidence="3">
    <location>
        <begin position="250"/>
        <end position="493"/>
    </location>
</feature>
<evidence type="ECO:0000256" key="2">
    <source>
        <dbReference type="SAM" id="SignalP"/>
    </source>
</evidence>
<dbReference type="InterPro" id="IPR013378">
    <property type="entry name" value="InlB-like_B-rpt"/>
</dbReference>
<dbReference type="Proteomes" id="UP001209076">
    <property type="component" value="Unassembled WGS sequence"/>
</dbReference>
<dbReference type="Gene3D" id="3.40.50.1110">
    <property type="entry name" value="SGNH hydrolase"/>
    <property type="match status" value="1"/>
</dbReference>
<sequence length="534" mass="59821">MRRFTYALVGLLMVLSLAACVTSPSDPVKFTVAFESNGGLAIDSIEVEKDTLMAKPTDPTRDGYTFAGWFKESSLTTPWQFASDKVTGNIKLYAKWTPIPGKFLVVFDSDFGTPYEPVLVTAGSVLTEPETPVKEGYIFDGWYTDLSYTTEWDFTDVVNNNLTLYAKWNLIKPVVTFDTEGGSEVDSIVASRGRTIARPEDPVKAGFVFAGWFMDEAYENLFNFETEVVMEDITLYAKWASETNFNQTFKVLSIGNSFSEDAHRYLWSIAQSYGVAVENIVIANMYIGGAELALHVTNLTNDANAYTYQYYEGATMQTLNGVKLSQAIRAERWDVVTFQQASHFSGMAANYADHVETLTNFVLDNASNPNVQILWHMTWAYQQNSTHSGFNNYDKNQMTMYEAIVDATLKKITPLSQVMTVIPSGTAIQNARTSYLGDMLTRDGYHLSDPLGRYIAALMFFKSITGFTLNKETIFRPTGVSALLQEMAIEAVNNAYMKPYEVTNSTFTTEPEPEPIPVNGVLYPFEFVLRFLGR</sequence>